<reference evidence="2" key="1">
    <citation type="journal article" date="2022" name="bioRxiv">
        <title>Sequencing and chromosome-scale assembly of the giantPleurodeles waltlgenome.</title>
        <authorList>
            <person name="Brown T."/>
            <person name="Elewa A."/>
            <person name="Iarovenko S."/>
            <person name="Subramanian E."/>
            <person name="Araus A.J."/>
            <person name="Petzold A."/>
            <person name="Susuki M."/>
            <person name="Suzuki K.-i.T."/>
            <person name="Hayashi T."/>
            <person name="Toyoda A."/>
            <person name="Oliveira C."/>
            <person name="Osipova E."/>
            <person name="Leigh N.D."/>
            <person name="Simon A."/>
            <person name="Yun M.H."/>
        </authorList>
    </citation>
    <scope>NUCLEOTIDE SEQUENCE</scope>
    <source>
        <strain evidence="2">20211129_DDA</strain>
        <tissue evidence="2">Liver</tissue>
    </source>
</reference>
<dbReference type="AlphaFoldDB" id="A0AAV7WSK5"/>
<sequence>MLCAVGCACGRAAVLQYRGQRPMQSEAAWFLSAGCCFQTEQHGHEAMKEPRASLESARQMKVANSPAPAEKSSKFQGCNQTSSFRSHLSHFSRRSEL</sequence>
<gene>
    <name evidence="2" type="ORF">NDU88_003364</name>
</gene>
<evidence type="ECO:0000313" key="2">
    <source>
        <dbReference type="EMBL" id="KAJ1215756.1"/>
    </source>
</evidence>
<organism evidence="2 3">
    <name type="scientific">Pleurodeles waltl</name>
    <name type="common">Iberian ribbed newt</name>
    <dbReference type="NCBI Taxonomy" id="8319"/>
    <lineage>
        <taxon>Eukaryota</taxon>
        <taxon>Metazoa</taxon>
        <taxon>Chordata</taxon>
        <taxon>Craniata</taxon>
        <taxon>Vertebrata</taxon>
        <taxon>Euteleostomi</taxon>
        <taxon>Amphibia</taxon>
        <taxon>Batrachia</taxon>
        <taxon>Caudata</taxon>
        <taxon>Salamandroidea</taxon>
        <taxon>Salamandridae</taxon>
        <taxon>Pleurodelinae</taxon>
        <taxon>Pleurodeles</taxon>
    </lineage>
</organism>
<accession>A0AAV7WSK5</accession>
<evidence type="ECO:0000256" key="1">
    <source>
        <dbReference type="SAM" id="MobiDB-lite"/>
    </source>
</evidence>
<dbReference type="EMBL" id="JANPWB010000001">
    <property type="protein sequence ID" value="KAJ1215756.1"/>
    <property type="molecule type" value="Genomic_DNA"/>
</dbReference>
<feature type="compositionally biased region" description="Basic residues" evidence="1">
    <location>
        <begin position="87"/>
        <end position="97"/>
    </location>
</feature>
<evidence type="ECO:0008006" key="4">
    <source>
        <dbReference type="Google" id="ProtNLM"/>
    </source>
</evidence>
<proteinExistence type="predicted"/>
<keyword evidence="3" id="KW-1185">Reference proteome</keyword>
<dbReference type="Proteomes" id="UP001066276">
    <property type="component" value="Chromosome 1_1"/>
</dbReference>
<name>A0AAV7WSK5_PLEWA</name>
<protein>
    <recommendedName>
        <fullName evidence="4">Secreted protein</fullName>
    </recommendedName>
</protein>
<feature type="region of interest" description="Disordered" evidence="1">
    <location>
        <begin position="61"/>
        <end position="97"/>
    </location>
</feature>
<evidence type="ECO:0000313" key="3">
    <source>
        <dbReference type="Proteomes" id="UP001066276"/>
    </source>
</evidence>
<comment type="caution">
    <text evidence="2">The sequence shown here is derived from an EMBL/GenBank/DDBJ whole genome shotgun (WGS) entry which is preliminary data.</text>
</comment>